<protein>
    <recommendedName>
        <fullName evidence="6">TM2 domain-containing protein</fullName>
    </recommendedName>
</protein>
<comment type="subcellular location">
    <subcellularLocation>
        <location evidence="1">Membrane</location>
        <topology evidence="1">Multi-pass membrane protein</topology>
    </subcellularLocation>
</comment>
<evidence type="ECO:0000256" key="1">
    <source>
        <dbReference type="ARBA" id="ARBA00004141"/>
    </source>
</evidence>
<gene>
    <name evidence="7" type="ORF">C7K55_02995</name>
</gene>
<keyword evidence="8" id="KW-1185">Reference proteome</keyword>
<evidence type="ECO:0000256" key="3">
    <source>
        <dbReference type="ARBA" id="ARBA00022989"/>
    </source>
</evidence>
<organism evidence="7 8">
    <name type="scientific">Cyanobium usitatum str. Tous</name>
    <dbReference type="NCBI Taxonomy" id="2116684"/>
    <lineage>
        <taxon>Bacteria</taxon>
        <taxon>Bacillati</taxon>
        <taxon>Cyanobacteriota</taxon>
        <taxon>Cyanophyceae</taxon>
        <taxon>Synechococcales</taxon>
        <taxon>Prochlorococcaceae</taxon>
        <taxon>Cyanobium</taxon>
    </lineage>
</organism>
<dbReference type="GO" id="GO:0016020">
    <property type="term" value="C:membrane"/>
    <property type="evidence" value="ECO:0007669"/>
    <property type="project" value="UniProtKB-SubCell"/>
</dbReference>
<evidence type="ECO:0000313" key="8">
    <source>
        <dbReference type="Proteomes" id="UP000243002"/>
    </source>
</evidence>
<keyword evidence="3 5" id="KW-1133">Transmembrane helix</keyword>
<dbReference type="Pfam" id="PF05154">
    <property type="entry name" value="TM2"/>
    <property type="match status" value="1"/>
</dbReference>
<evidence type="ECO:0000256" key="5">
    <source>
        <dbReference type="SAM" id="Phobius"/>
    </source>
</evidence>
<dbReference type="RefSeq" id="WP_106501910.1">
    <property type="nucleotide sequence ID" value="NZ_PXXO01000002.1"/>
</dbReference>
<dbReference type="OrthoDB" id="472871at2"/>
<dbReference type="Proteomes" id="UP000243002">
    <property type="component" value="Unassembled WGS sequence"/>
</dbReference>
<evidence type="ECO:0000259" key="6">
    <source>
        <dbReference type="Pfam" id="PF05154"/>
    </source>
</evidence>
<feature type="transmembrane region" description="Helical" evidence="5">
    <location>
        <begin position="36"/>
        <end position="55"/>
    </location>
</feature>
<proteinExistence type="predicted"/>
<keyword evidence="4 5" id="KW-0472">Membrane</keyword>
<accession>A0A2P7N0G7</accession>
<sequence length="140" mass="15884">MGERRNLALSYVLWALGLVGVCGVHRFYNRKPLSGTLWLLTFGLCFVGQLVDLWLMPELVDQANRPLVLSGSTLSVERQLVHLARRRGELGFTLNDALVEMELPAGVESRQVRFEIQRLLHAELLDVGNDERGRVIYKEP</sequence>
<keyword evidence="2 5" id="KW-0812">Transmembrane</keyword>
<name>A0A2P7N0G7_9CYAN</name>
<evidence type="ECO:0000256" key="2">
    <source>
        <dbReference type="ARBA" id="ARBA00022692"/>
    </source>
</evidence>
<dbReference type="EMBL" id="PXXO01000002">
    <property type="protein sequence ID" value="PSJ06936.1"/>
    <property type="molecule type" value="Genomic_DNA"/>
</dbReference>
<evidence type="ECO:0000313" key="7">
    <source>
        <dbReference type="EMBL" id="PSJ06936.1"/>
    </source>
</evidence>
<comment type="caution">
    <text evidence="7">The sequence shown here is derived from an EMBL/GenBank/DDBJ whole genome shotgun (WGS) entry which is preliminary data.</text>
</comment>
<dbReference type="AlphaFoldDB" id="A0A2P7N0G7"/>
<feature type="domain" description="TM2" evidence="6">
    <location>
        <begin position="6"/>
        <end position="54"/>
    </location>
</feature>
<reference evidence="7 8" key="1">
    <citation type="journal article" date="2018" name="Environ. Microbiol.">
        <title>Ecological and genomic features of two widespread freshwater picocyanobacteria.</title>
        <authorList>
            <person name="Cabello-Yeves P.J."/>
            <person name="Picazo A."/>
            <person name="Camacho A."/>
            <person name="Callieri C."/>
            <person name="Rosselli R."/>
            <person name="Roda-Garcia J.J."/>
            <person name="Coutinho F.H."/>
            <person name="Rodriguez-Valera F."/>
        </authorList>
    </citation>
    <scope>NUCLEOTIDE SEQUENCE [LARGE SCALE GENOMIC DNA]</scope>
    <source>
        <strain evidence="7 8">Tous</strain>
    </source>
</reference>
<evidence type="ECO:0000256" key="4">
    <source>
        <dbReference type="ARBA" id="ARBA00023136"/>
    </source>
</evidence>
<dbReference type="InterPro" id="IPR007829">
    <property type="entry name" value="TM2"/>
</dbReference>